<reference evidence="8 9" key="1">
    <citation type="submission" date="2019-04" db="EMBL/GenBank/DDBJ databases">
        <authorList>
            <person name="Van Vliet M D."/>
        </authorList>
    </citation>
    <scope>NUCLEOTIDE SEQUENCE [LARGE SCALE GENOMIC DNA]</scope>
    <source>
        <strain evidence="8 9">F21</strain>
    </source>
</reference>
<feature type="transmembrane region" description="Helical" evidence="7">
    <location>
        <begin position="6"/>
        <end position="27"/>
    </location>
</feature>
<organism evidence="8 9">
    <name type="scientific">Pontiella sulfatireligans</name>
    <dbReference type="NCBI Taxonomy" id="2750658"/>
    <lineage>
        <taxon>Bacteria</taxon>
        <taxon>Pseudomonadati</taxon>
        <taxon>Kiritimatiellota</taxon>
        <taxon>Kiritimatiellia</taxon>
        <taxon>Kiritimatiellales</taxon>
        <taxon>Pontiellaceae</taxon>
        <taxon>Pontiella</taxon>
    </lineage>
</organism>
<comment type="subcellular location">
    <subcellularLocation>
        <location evidence="1">Membrane</location>
        <topology evidence="1">Multi-pass membrane protein</topology>
    </subcellularLocation>
</comment>
<dbReference type="GO" id="GO:0005886">
    <property type="term" value="C:plasma membrane"/>
    <property type="evidence" value="ECO:0007669"/>
    <property type="project" value="TreeGrafter"/>
</dbReference>
<evidence type="ECO:0000256" key="5">
    <source>
        <dbReference type="ARBA" id="ARBA00023136"/>
    </source>
</evidence>
<keyword evidence="9" id="KW-1185">Reference proteome</keyword>
<keyword evidence="3 7" id="KW-0812">Transmembrane</keyword>
<feature type="transmembrane region" description="Helical" evidence="7">
    <location>
        <begin position="47"/>
        <end position="72"/>
    </location>
</feature>
<dbReference type="Pfam" id="PF00474">
    <property type="entry name" value="SSF"/>
    <property type="match status" value="2"/>
</dbReference>
<dbReference type="Proteomes" id="UP000346198">
    <property type="component" value="Unassembled WGS sequence"/>
</dbReference>
<feature type="transmembrane region" description="Helical" evidence="7">
    <location>
        <begin position="476"/>
        <end position="495"/>
    </location>
</feature>
<feature type="transmembrane region" description="Helical" evidence="7">
    <location>
        <begin position="293"/>
        <end position="318"/>
    </location>
</feature>
<dbReference type="GO" id="GO:0005412">
    <property type="term" value="F:D-glucose:sodium symporter activity"/>
    <property type="evidence" value="ECO:0007669"/>
    <property type="project" value="TreeGrafter"/>
</dbReference>
<keyword evidence="4 7" id="KW-1133">Transmembrane helix</keyword>
<feature type="transmembrane region" description="Helical" evidence="7">
    <location>
        <begin position="252"/>
        <end position="272"/>
    </location>
</feature>
<dbReference type="PANTHER" id="PTHR11819">
    <property type="entry name" value="SOLUTE CARRIER FAMILY 5"/>
    <property type="match status" value="1"/>
</dbReference>
<feature type="transmembrane region" description="Helical" evidence="7">
    <location>
        <begin position="431"/>
        <end position="455"/>
    </location>
</feature>
<dbReference type="PROSITE" id="PS50283">
    <property type="entry name" value="NA_SOLUT_SYMP_3"/>
    <property type="match status" value="1"/>
</dbReference>
<evidence type="ECO:0000313" key="9">
    <source>
        <dbReference type="Proteomes" id="UP000346198"/>
    </source>
</evidence>
<gene>
    <name evidence="8" type="primary">sglT_7</name>
    <name evidence="8" type="ORF">SCARR_02510</name>
</gene>
<evidence type="ECO:0000313" key="8">
    <source>
        <dbReference type="EMBL" id="VGO20447.1"/>
    </source>
</evidence>
<dbReference type="InterPro" id="IPR001734">
    <property type="entry name" value="Na/solute_symporter"/>
</dbReference>
<accession>A0A6C2ULZ0</accession>
<dbReference type="EMBL" id="CAAHFH010000001">
    <property type="protein sequence ID" value="VGO20447.1"/>
    <property type="molecule type" value="Genomic_DNA"/>
</dbReference>
<feature type="transmembrane region" description="Helical" evidence="7">
    <location>
        <begin position="186"/>
        <end position="204"/>
    </location>
</feature>
<feature type="transmembrane region" description="Helical" evidence="7">
    <location>
        <begin position="602"/>
        <end position="621"/>
    </location>
</feature>
<dbReference type="RefSeq" id="WP_136061867.1">
    <property type="nucleotide sequence ID" value="NZ_CAAHFH010000001.1"/>
</dbReference>
<feature type="transmembrane region" description="Helical" evidence="7">
    <location>
        <begin position="84"/>
        <end position="102"/>
    </location>
</feature>
<feature type="transmembrane region" description="Helical" evidence="7">
    <location>
        <begin position="560"/>
        <end position="581"/>
    </location>
</feature>
<dbReference type="AlphaFoldDB" id="A0A6C2ULZ0"/>
<feature type="transmembrane region" description="Helical" evidence="7">
    <location>
        <begin position="123"/>
        <end position="146"/>
    </location>
</feature>
<feature type="transmembrane region" description="Helical" evidence="7">
    <location>
        <begin position="152"/>
        <end position="174"/>
    </location>
</feature>
<feature type="transmembrane region" description="Helical" evidence="7">
    <location>
        <begin position="510"/>
        <end position="528"/>
    </location>
</feature>
<evidence type="ECO:0000256" key="4">
    <source>
        <dbReference type="ARBA" id="ARBA00022989"/>
    </source>
</evidence>
<name>A0A6C2ULZ0_9BACT</name>
<sequence length="622" mass="67130">MDGFTLGWIDIIIFVTFIVAVISIGLIKSKGEEGSEDYFLAGRGLKWWLIGFSLIAANISTEQFVGMSGAAAGQLGLAIASYEWLAAITLVVVAFVFLPRFLKAGIYTIPEFLEYRYNSATRTIMAVFTMITYVGVTISAVIYSGAVVINTLFPNITIVYAGIIIGALAAVYVATGGLKACAWADLLQGSALIIGGVVVVIWAMKELGQADLAAIGATADQVKNLTDANVITKFTTLNADKLHMVLPRDNPTIPWTALVFGLWLPNFYYWGLNQYIMQRTLGAASLGEGQKGIVFTAALKLIVPFIIVIPGIIAFNLFKPDMMKAADSTNNHRILVAFEEASATPVAASKAFRFNADFSITAPETAEAIIAYNSIVANVQPEGETLFAKNQSLLIKMPAHVSLQTELMGYHYDSAFALLIKKLIPTGLRGFMLAAILGAVVSSLASMLNSASTIFTMDFYKRFISKDSTDRSQVRVGRICVLVFTVIGCAVAPQLANPKFGGVFNFIQEFQGYIGPGIVAVFVFGLAVRKAPPMVGVIGLVGNVVVYGLLKYALPQVAFLDRMAICFVMDFILMGIVTLIKPLAQPVDIKINHSISLEPAKIARNLGLVVVALTLILYVVFW</sequence>
<evidence type="ECO:0000256" key="1">
    <source>
        <dbReference type="ARBA" id="ARBA00004141"/>
    </source>
</evidence>
<evidence type="ECO:0000256" key="7">
    <source>
        <dbReference type="SAM" id="Phobius"/>
    </source>
</evidence>
<protein>
    <submittedName>
        <fullName evidence="8">Sodium/glucose cotransporter</fullName>
    </submittedName>
</protein>
<dbReference type="NCBIfam" id="TIGR00813">
    <property type="entry name" value="sss"/>
    <property type="match status" value="1"/>
</dbReference>
<dbReference type="InterPro" id="IPR038377">
    <property type="entry name" value="Na/Glc_symporter_sf"/>
</dbReference>
<keyword evidence="5 7" id="KW-0472">Membrane</keyword>
<comment type="similarity">
    <text evidence="2 6">Belongs to the sodium:solute symporter (SSF) (TC 2.A.21) family.</text>
</comment>
<dbReference type="PANTHER" id="PTHR11819:SF195">
    <property type="entry name" value="SODIUM_GLUCOSE COTRANSPORTER 4"/>
    <property type="match status" value="1"/>
</dbReference>
<feature type="transmembrane region" description="Helical" evidence="7">
    <location>
        <begin position="535"/>
        <end position="554"/>
    </location>
</feature>
<evidence type="ECO:0000256" key="3">
    <source>
        <dbReference type="ARBA" id="ARBA00022692"/>
    </source>
</evidence>
<dbReference type="Gene3D" id="1.20.1730.10">
    <property type="entry name" value="Sodium/glucose cotransporter"/>
    <property type="match status" value="1"/>
</dbReference>
<evidence type="ECO:0000256" key="2">
    <source>
        <dbReference type="ARBA" id="ARBA00006434"/>
    </source>
</evidence>
<evidence type="ECO:0000256" key="6">
    <source>
        <dbReference type="RuleBase" id="RU362091"/>
    </source>
</evidence>
<proteinExistence type="inferred from homology"/>